<feature type="domain" description="GCVT N-terminal" evidence="3">
    <location>
        <begin position="487"/>
        <end position="798"/>
    </location>
</feature>
<dbReference type="EMBL" id="JAHXZJ010000002">
    <property type="protein sequence ID" value="KAH0564067.1"/>
    <property type="molecule type" value="Genomic_DNA"/>
</dbReference>
<dbReference type="Pfam" id="PF01266">
    <property type="entry name" value="DAO"/>
    <property type="match status" value="1"/>
</dbReference>
<evidence type="ECO:0000259" key="4">
    <source>
        <dbReference type="Pfam" id="PF08669"/>
    </source>
</evidence>
<evidence type="ECO:0000259" key="3">
    <source>
        <dbReference type="Pfam" id="PF01571"/>
    </source>
</evidence>
<dbReference type="InterPro" id="IPR027266">
    <property type="entry name" value="TrmE/GcvT-like"/>
</dbReference>
<dbReference type="Gene3D" id="3.30.1360.120">
    <property type="entry name" value="Probable tRNA modification gtpase trme, domain 1"/>
    <property type="match status" value="1"/>
</dbReference>
<dbReference type="InterPro" id="IPR032503">
    <property type="entry name" value="FAO_M"/>
</dbReference>
<dbReference type="Pfam" id="PF08669">
    <property type="entry name" value="GCV_T_C"/>
    <property type="match status" value="1"/>
</dbReference>
<evidence type="ECO:0000259" key="5">
    <source>
        <dbReference type="Pfam" id="PF16350"/>
    </source>
</evidence>
<proteinExistence type="inferred from homology"/>
<sequence length="916" mass="102585">MTKIKTFWINTVDQYCSGIKTVTNETTRMIRTTKSKLSPWNVQLKARRKVLTKAEETTIPRPTVPEFADVVIIGGGSAGCNALYHLAKLGTNAILLEKSKLTSGTTWHTAGMFWRLRPNDVDIQLLDGTLRTIKQLEEETGENPGFIQNGGLFIAHNETRMNEYKRLVTAGKYFGIEAHVLTPEETKKLYPFIDEKSFTGAIYSPQDGTIDPSILVDALTKSAKGLGSKVIENCPVHKIITQENDCSWKSVTGVETPYGTIRTKCVLNAAGVWAGSLAKLAGVNIPLIPMKHAYVVSEPIEGVQGLPNIRDHDGSLYIKVQGSSLQIGGYEPNPIILKSVPRDFSFGLYELDWTVFNTHVNAMVELVPKLKTTGIKSTVCGPESFTPDHKPLMGEDPKLSGFFYSCGYNSAGMMYGGGCGEQIASWIINGRPEKHMFSYDVRRFTSDQVRDSVWANERSHEAYAKNYSTVFPHDSPLSGRNFKKDVFHNLLIKNGAVMEEAQGWERPGWYQPGKITLIPPYDYYGAYGSPKNKRNDYAEILKKDYTFDFPEHHDVIGSEALSCRNKAALFDLSYFGKYYLCGAQSQEAANYLFTANVDREVNRTVYTCALNKHGGVEADCTVTSIEAGSGGVADPIFQRKAFYIVAGGMSSYHTFAHLHRVIRKKGFEATIHDATETMGILSIQGPNSRYILEEITDKDFSDKEFPFSTSKIIDVKGCLVRAFRLSFVGELGYELHIPSQSCEKVFNSLMEAGKEHGLKLAGFRAMYSLSCEKGYHLWNSDLRIDDNPIEAGLGFVCRRYGDYNGKKAVNNLRVNGVKRKLVHFHLKDKNTPLWGLEAIYRDDKLVGYLRRAEYSYVYSNSIGQGYITHPLGENVTKNFIESGKYEIESMGKRYPARAYLHSPFDPENKRLQGNYN</sequence>
<evidence type="ECO:0008006" key="8">
    <source>
        <dbReference type="Google" id="ProtNLM"/>
    </source>
</evidence>
<dbReference type="SUPFAM" id="SSF51905">
    <property type="entry name" value="FAD/NAD(P)-binding domain"/>
    <property type="match status" value="1"/>
</dbReference>
<dbReference type="InterPro" id="IPR013977">
    <property type="entry name" value="GcvT_C"/>
</dbReference>
<dbReference type="FunFam" id="3.50.50.60:FF:000769">
    <property type="entry name" value="Sarcosine dehydrogenase"/>
    <property type="match status" value="1"/>
</dbReference>
<reference evidence="6 7" key="1">
    <citation type="journal article" date="2021" name="J. Hered.">
        <title>A chromosome-level genome assembly of the parasitoid wasp, Cotesia glomerata (Hymenoptera: Braconidae).</title>
        <authorList>
            <person name="Pinto B.J."/>
            <person name="Weis J.J."/>
            <person name="Gamble T."/>
            <person name="Ode P.J."/>
            <person name="Paul R."/>
            <person name="Zaspel J.M."/>
        </authorList>
    </citation>
    <scope>NUCLEOTIDE SEQUENCE [LARGE SCALE GENOMIC DNA]</scope>
    <source>
        <strain evidence="6">CgM1</strain>
    </source>
</reference>
<dbReference type="InterPro" id="IPR028896">
    <property type="entry name" value="GcvT/YgfZ/DmdA"/>
</dbReference>
<dbReference type="InterPro" id="IPR036188">
    <property type="entry name" value="FAD/NAD-bd_sf"/>
</dbReference>
<name>A0AAV7J4U0_COTGL</name>
<dbReference type="Pfam" id="PF01571">
    <property type="entry name" value="GCV_T"/>
    <property type="match status" value="1"/>
</dbReference>
<dbReference type="Pfam" id="PF16350">
    <property type="entry name" value="FAO_M"/>
    <property type="match status" value="1"/>
</dbReference>
<dbReference type="Gene3D" id="3.50.50.60">
    <property type="entry name" value="FAD/NAD(P)-binding domain"/>
    <property type="match status" value="1"/>
</dbReference>
<dbReference type="SUPFAM" id="SSF54373">
    <property type="entry name" value="FAD-linked reductases, C-terminal domain"/>
    <property type="match status" value="1"/>
</dbReference>
<comment type="caution">
    <text evidence="6">The sequence shown here is derived from an EMBL/GenBank/DDBJ whole genome shotgun (WGS) entry which is preliminary data.</text>
</comment>
<evidence type="ECO:0000256" key="1">
    <source>
        <dbReference type="ARBA" id="ARBA00008609"/>
    </source>
</evidence>
<evidence type="ECO:0000313" key="6">
    <source>
        <dbReference type="EMBL" id="KAH0564067.1"/>
    </source>
</evidence>
<dbReference type="PANTHER" id="PTHR43757">
    <property type="entry name" value="AMINOMETHYLTRANSFERASE"/>
    <property type="match status" value="1"/>
</dbReference>
<dbReference type="InterPro" id="IPR006076">
    <property type="entry name" value="FAD-dep_OxRdtase"/>
</dbReference>
<dbReference type="InterPro" id="IPR006222">
    <property type="entry name" value="GCVT_N"/>
</dbReference>
<dbReference type="Gene3D" id="2.40.30.110">
    <property type="entry name" value="Aminomethyltransferase beta-barrel domains"/>
    <property type="match status" value="1"/>
</dbReference>
<dbReference type="Proteomes" id="UP000826195">
    <property type="component" value="Unassembled WGS sequence"/>
</dbReference>
<protein>
    <recommendedName>
        <fullName evidence="8">Sarcosine dehydrogenase, mitochondrial</fullName>
    </recommendedName>
</protein>
<dbReference type="SUPFAM" id="SSF103025">
    <property type="entry name" value="Folate-binding domain"/>
    <property type="match status" value="1"/>
</dbReference>
<dbReference type="PANTHER" id="PTHR43757:SF11">
    <property type="entry name" value="SARCOSINE DEHYDROGENASE"/>
    <property type="match status" value="1"/>
</dbReference>
<keyword evidence="7" id="KW-1185">Reference proteome</keyword>
<dbReference type="Gene3D" id="3.30.70.1400">
    <property type="entry name" value="Aminomethyltransferase beta-barrel domains"/>
    <property type="match status" value="1"/>
</dbReference>
<evidence type="ECO:0000259" key="2">
    <source>
        <dbReference type="Pfam" id="PF01266"/>
    </source>
</evidence>
<feature type="domain" description="Aminomethyltransferase C-terminal" evidence="4">
    <location>
        <begin position="819"/>
        <end position="904"/>
    </location>
</feature>
<accession>A0AAV7J4U0</accession>
<dbReference type="FunFam" id="2.40.30.110:FF:000008">
    <property type="entry name" value="Sarcosine dehydrogenase"/>
    <property type="match status" value="1"/>
</dbReference>
<feature type="domain" description="FAD dependent oxidoreductase" evidence="2">
    <location>
        <begin position="69"/>
        <end position="426"/>
    </location>
</feature>
<organism evidence="6 7">
    <name type="scientific">Cotesia glomerata</name>
    <name type="common">Lepidopteran parasitic wasp</name>
    <name type="synonym">Apanteles glomeratus</name>
    <dbReference type="NCBI Taxonomy" id="32391"/>
    <lineage>
        <taxon>Eukaryota</taxon>
        <taxon>Metazoa</taxon>
        <taxon>Ecdysozoa</taxon>
        <taxon>Arthropoda</taxon>
        <taxon>Hexapoda</taxon>
        <taxon>Insecta</taxon>
        <taxon>Pterygota</taxon>
        <taxon>Neoptera</taxon>
        <taxon>Endopterygota</taxon>
        <taxon>Hymenoptera</taxon>
        <taxon>Apocrita</taxon>
        <taxon>Ichneumonoidea</taxon>
        <taxon>Braconidae</taxon>
        <taxon>Microgastrinae</taxon>
        <taxon>Cotesia</taxon>
    </lineage>
</organism>
<dbReference type="GO" id="GO:0005739">
    <property type="term" value="C:mitochondrion"/>
    <property type="evidence" value="ECO:0007669"/>
    <property type="project" value="TreeGrafter"/>
</dbReference>
<evidence type="ECO:0000313" key="7">
    <source>
        <dbReference type="Proteomes" id="UP000826195"/>
    </source>
</evidence>
<dbReference type="AlphaFoldDB" id="A0AAV7J4U0"/>
<comment type="similarity">
    <text evidence="1">Belongs to the GcvT family.</text>
</comment>
<dbReference type="SUPFAM" id="SSF101790">
    <property type="entry name" value="Aminomethyltransferase beta-barrel domain"/>
    <property type="match status" value="1"/>
</dbReference>
<dbReference type="InterPro" id="IPR029043">
    <property type="entry name" value="GcvT/YgfZ_C"/>
</dbReference>
<dbReference type="Gene3D" id="3.30.9.10">
    <property type="entry name" value="D-Amino Acid Oxidase, subunit A, domain 2"/>
    <property type="match status" value="1"/>
</dbReference>
<feature type="domain" description="FAD dependent oxidoreductase central" evidence="5">
    <location>
        <begin position="429"/>
        <end position="483"/>
    </location>
</feature>
<gene>
    <name evidence="6" type="ORF">KQX54_008999</name>
</gene>